<keyword evidence="2" id="KW-1185">Reference proteome</keyword>
<protein>
    <submittedName>
        <fullName evidence="1">Ocia domain-containing protein 1</fullName>
    </submittedName>
</protein>
<dbReference type="Proteomes" id="UP000727407">
    <property type="component" value="Unassembled WGS sequence"/>
</dbReference>
<proteinExistence type="predicted"/>
<feature type="non-terminal residue" evidence="1">
    <location>
        <position position="1"/>
    </location>
</feature>
<dbReference type="AlphaFoldDB" id="A0A8J4T565"/>
<dbReference type="OrthoDB" id="6513616at2759"/>
<comment type="caution">
    <text evidence="1">The sequence shown here is derived from an EMBL/GenBank/DDBJ whole genome shotgun (WGS) entry which is preliminary data.</text>
</comment>
<feature type="non-terminal residue" evidence="1">
    <location>
        <position position="59"/>
    </location>
</feature>
<name>A0A8J4T565_CLAMG</name>
<accession>A0A8J4T565</accession>
<sequence length="59" mass="7159">KLTSSPRFGSLPKVLWLRDEEEEEVKRTPILYEDLRNKNRENYDITRNQKIVRDTPKKD</sequence>
<evidence type="ECO:0000313" key="2">
    <source>
        <dbReference type="Proteomes" id="UP000727407"/>
    </source>
</evidence>
<organism evidence="1 2">
    <name type="scientific">Clarias magur</name>
    <name type="common">Asian catfish</name>
    <name type="synonym">Macropteronotus magur</name>
    <dbReference type="NCBI Taxonomy" id="1594786"/>
    <lineage>
        <taxon>Eukaryota</taxon>
        <taxon>Metazoa</taxon>
        <taxon>Chordata</taxon>
        <taxon>Craniata</taxon>
        <taxon>Vertebrata</taxon>
        <taxon>Euteleostomi</taxon>
        <taxon>Actinopterygii</taxon>
        <taxon>Neopterygii</taxon>
        <taxon>Teleostei</taxon>
        <taxon>Ostariophysi</taxon>
        <taxon>Siluriformes</taxon>
        <taxon>Clariidae</taxon>
        <taxon>Clarias</taxon>
    </lineage>
</organism>
<gene>
    <name evidence="1" type="ORF">DAT39_020833</name>
</gene>
<reference evidence="1" key="1">
    <citation type="submission" date="2020-07" db="EMBL/GenBank/DDBJ databases">
        <title>Clarias magur genome sequencing, assembly and annotation.</title>
        <authorList>
            <person name="Kushwaha B."/>
            <person name="Kumar R."/>
            <person name="Das P."/>
            <person name="Joshi C.G."/>
            <person name="Kumar D."/>
            <person name="Nagpure N.S."/>
            <person name="Pandey M."/>
            <person name="Agarwal S."/>
            <person name="Srivastava S."/>
            <person name="Singh M."/>
            <person name="Sahoo L."/>
            <person name="Jayasankar P."/>
            <person name="Meher P.K."/>
            <person name="Koringa P.G."/>
            <person name="Iquebal M.A."/>
            <person name="Das S.P."/>
            <person name="Bit A."/>
            <person name="Patnaik S."/>
            <person name="Patel N."/>
            <person name="Shah T.M."/>
            <person name="Hinsu A."/>
            <person name="Jena J.K."/>
        </authorList>
    </citation>
    <scope>NUCLEOTIDE SEQUENCE</scope>
    <source>
        <strain evidence="1">CIFAMagur01</strain>
        <tissue evidence="1">Testis</tissue>
    </source>
</reference>
<evidence type="ECO:0000313" key="1">
    <source>
        <dbReference type="EMBL" id="KAF5889466.1"/>
    </source>
</evidence>
<dbReference type="EMBL" id="QNUK01000807">
    <property type="protein sequence ID" value="KAF5889466.1"/>
    <property type="molecule type" value="Genomic_DNA"/>
</dbReference>